<sequence>MTVVTDPADFNWPDGDHAGCRVMSLTPGGPWECVGMHCAYCGKPCGAQGHMKCFEENRHEAGSAAE</sequence>
<evidence type="ECO:0000313" key="1">
    <source>
        <dbReference type="EMBL" id="ASR87168.1"/>
    </source>
</evidence>
<dbReference type="KEGG" id="vg:63209206"/>
<protein>
    <submittedName>
        <fullName evidence="1">Uncharacterized protein</fullName>
    </submittedName>
</protein>
<dbReference type="Proteomes" id="UP000223247">
    <property type="component" value="Segment"/>
</dbReference>
<dbReference type="RefSeq" id="YP_010012683.1">
    <property type="nucleotide sequence ID" value="NC_053505.1"/>
</dbReference>
<organism evidence="1 2">
    <name type="scientific">Mycobacterium phage Krypton555</name>
    <dbReference type="NCBI Taxonomy" id="2015885"/>
    <lineage>
        <taxon>Viruses</taxon>
        <taxon>Duplodnaviria</taxon>
        <taxon>Heunggongvirae</taxon>
        <taxon>Uroviricota</taxon>
        <taxon>Caudoviricetes</taxon>
        <taxon>Vilmaviridae</taxon>
        <taxon>Lclasvirinae</taxon>
        <taxon>Lumosvirus</taxon>
        <taxon>Lumosvirus krypton555</taxon>
    </lineage>
</organism>
<dbReference type="EMBL" id="MF140414">
    <property type="protein sequence ID" value="ASR87168.1"/>
    <property type="molecule type" value="Genomic_DNA"/>
</dbReference>
<dbReference type="GeneID" id="63209206"/>
<name>A0A222ZRM2_9CAUD</name>
<keyword evidence="2" id="KW-1185">Reference proteome</keyword>
<accession>A0A222ZRM2</accession>
<proteinExistence type="predicted"/>
<evidence type="ECO:0000313" key="2">
    <source>
        <dbReference type="Proteomes" id="UP000223247"/>
    </source>
</evidence>
<reference evidence="1 2" key="1">
    <citation type="submission" date="2017-05" db="EMBL/GenBank/DDBJ databases">
        <authorList>
            <person name="Stoner T.H."/>
            <person name="Garlena R.A."/>
            <person name="Russell D.A."/>
            <person name="Pope W.H."/>
            <person name="Jacobs-Sera D."/>
            <person name="Hatfull G.F."/>
        </authorList>
    </citation>
    <scope>NUCLEOTIDE SEQUENCE [LARGE SCALE GENOMIC DNA]</scope>
</reference>
<gene>
    <name evidence="1" type="primary">98</name>
    <name evidence="1" type="ORF">KRYPTON555_98</name>
</gene>